<dbReference type="AlphaFoldDB" id="F0JAC7"/>
<evidence type="ECO:0000313" key="1">
    <source>
        <dbReference type="EMBL" id="DAA34770.1"/>
    </source>
</evidence>
<name>F0JAC7_AMBVA</name>
<accession>F0JAC7</accession>
<organism evidence="1">
    <name type="scientific">Amblyomma variegatum</name>
    <name type="common">Tropical bont tick</name>
    <dbReference type="NCBI Taxonomy" id="34610"/>
    <lineage>
        <taxon>Eukaryota</taxon>
        <taxon>Metazoa</taxon>
        <taxon>Ecdysozoa</taxon>
        <taxon>Arthropoda</taxon>
        <taxon>Chelicerata</taxon>
        <taxon>Arachnida</taxon>
        <taxon>Acari</taxon>
        <taxon>Parasitiformes</taxon>
        <taxon>Ixodida</taxon>
        <taxon>Ixodoidea</taxon>
        <taxon>Ixodidae</taxon>
        <taxon>Amblyomminae</taxon>
        <taxon>Amblyomma</taxon>
    </lineage>
</organism>
<dbReference type="EMBL" id="BK007828">
    <property type="protein sequence ID" value="DAA34770.1"/>
    <property type="molecule type" value="mRNA"/>
</dbReference>
<reference evidence="1" key="1">
    <citation type="journal article" date="2011" name="BMC Genomics">
        <title>A further insight into the sialome of the tropical bont tick, Amblyomma variegatum.</title>
        <authorList>
            <person name="Ribeiro J.M."/>
            <person name="Anderson J.M."/>
            <person name="Manoukis N.C."/>
            <person name="Meng Z."/>
            <person name="Francishetti I.M."/>
        </authorList>
    </citation>
    <scope>NUCLEOTIDE SEQUENCE</scope>
    <source>
        <strain evidence="1">Amvar-276</strain>
        <tissue evidence="1">Salivary gland</tissue>
    </source>
</reference>
<proteinExistence type="evidence at transcript level"/>
<sequence length="176" mass="19988">MQSLHTQEREDGSQGYFAASHIILSLSISSVRKHICSGVHLGYFSCVTFLPTRGKQHFSFLFSKLYGINVIGVCFTFKARSEFCSLKAGMEAYFTPIDTHPVQCLKIAALASSCYRTAWQCPCSQTNTFLFACYPFTIYSTSPYKISKFKRRLGKTHLVERNELCCMLSVKIIPYR</sequence>
<protein>
    <submittedName>
        <fullName evidence="1">Uncharacterized protein</fullName>
    </submittedName>
</protein>